<evidence type="ECO:0000313" key="1">
    <source>
        <dbReference type="EMBL" id="PZO90341.1"/>
    </source>
</evidence>
<evidence type="ECO:0000313" key="2">
    <source>
        <dbReference type="Proteomes" id="UP000249066"/>
    </source>
</evidence>
<dbReference type="Proteomes" id="UP000249066">
    <property type="component" value="Unassembled WGS sequence"/>
</dbReference>
<gene>
    <name evidence="1" type="ORF">DI623_07065</name>
</gene>
<organism evidence="1 2">
    <name type="scientific">Sphingomonas sanxanigenens</name>
    <dbReference type="NCBI Taxonomy" id="397260"/>
    <lineage>
        <taxon>Bacteria</taxon>
        <taxon>Pseudomonadati</taxon>
        <taxon>Pseudomonadota</taxon>
        <taxon>Alphaproteobacteria</taxon>
        <taxon>Sphingomonadales</taxon>
        <taxon>Sphingomonadaceae</taxon>
        <taxon>Sphingomonas</taxon>
    </lineage>
</organism>
<dbReference type="Gene3D" id="3.60.20.10">
    <property type="entry name" value="Glutamine Phosphoribosylpyrophosphate, subunit 1, domain 1"/>
    <property type="match status" value="1"/>
</dbReference>
<name>A0A2W5C5F3_9SPHN</name>
<sequence>MTYCVGLRPASGLVMIADTRTNAGVDNISTYRKLHILVESEDRLIVLASAGSLSVTQAMLALLGEGLAPEHSDECPRTLSTVPTLFRAAQLVGEAVSLARKPIDQTLEGTGINADVTLLLGGRIGNAPLGLYLIYGEGNFIEYSADSPFLQIGERKYGKPMLDRALDWDTPLDEAVKIGLISFDAAMRSNLSVGRPLDLIAIPADRARPVVKRRIEEDDDYYNMLSHRWGELLNEARNAIPDPPFMKG</sequence>
<proteinExistence type="predicted"/>
<dbReference type="InterPro" id="IPR016545">
    <property type="entry name" value="UCP009120_prtse"/>
</dbReference>
<dbReference type="SUPFAM" id="SSF56235">
    <property type="entry name" value="N-terminal nucleophile aminohydrolases (Ntn hydrolases)"/>
    <property type="match status" value="1"/>
</dbReference>
<accession>A0A2W5C5F3</accession>
<comment type="caution">
    <text evidence="1">The sequence shown here is derived from an EMBL/GenBank/DDBJ whole genome shotgun (WGS) entry which is preliminary data.</text>
</comment>
<reference evidence="1 2" key="1">
    <citation type="submission" date="2017-08" db="EMBL/GenBank/DDBJ databases">
        <title>Infants hospitalized years apart are colonized by the same room-sourced microbial strains.</title>
        <authorList>
            <person name="Brooks B."/>
            <person name="Olm M.R."/>
            <person name="Firek B.A."/>
            <person name="Baker R."/>
            <person name="Thomas B.C."/>
            <person name="Morowitz M.J."/>
            <person name="Banfield J.F."/>
        </authorList>
    </citation>
    <scope>NUCLEOTIDE SEQUENCE [LARGE SCALE GENOMIC DNA]</scope>
    <source>
        <strain evidence="1">S2_018_000_R2_101</strain>
    </source>
</reference>
<dbReference type="PIRSF" id="PIRSF009120">
    <property type="entry name" value="UCP009120_prtse"/>
    <property type="match status" value="1"/>
</dbReference>
<protein>
    <submittedName>
        <fullName evidence="1">Peptidase</fullName>
    </submittedName>
</protein>
<dbReference type="EMBL" id="QFNN01000030">
    <property type="protein sequence ID" value="PZO90341.1"/>
    <property type="molecule type" value="Genomic_DNA"/>
</dbReference>
<dbReference type="InterPro" id="IPR029055">
    <property type="entry name" value="Ntn_hydrolases_N"/>
</dbReference>
<dbReference type="AlphaFoldDB" id="A0A2W5C5F3"/>